<keyword evidence="9" id="KW-1185">Reference proteome</keyword>
<dbReference type="EMBL" id="JAWXYG010000003">
    <property type="protein sequence ID" value="KAK4277715.1"/>
    <property type="molecule type" value="Genomic_DNA"/>
</dbReference>
<evidence type="ECO:0000256" key="3">
    <source>
        <dbReference type="ARBA" id="ARBA00023125"/>
    </source>
</evidence>
<dbReference type="InterPro" id="IPR003657">
    <property type="entry name" value="WRKY_dom"/>
</dbReference>
<feature type="region of interest" description="Disordered" evidence="6">
    <location>
        <begin position="96"/>
        <end position="153"/>
    </location>
</feature>
<dbReference type="Pfam" id="PF03106">
    <property type="entry name" value="WRKY"/>
    <property type="match status" value="1"/>
</dbReference>
<comment type="subcellular location">
    <subcellularLocation>
        <location evidence="1">Nucleus</location>
    </subcellularLocation>
</comment>
<name>A0AAE1KMA5_9FABA</name>
<evidence type="ECO:0000313" key="9">
    <source>
        <dbReference type="Proteomes" id="UP001293593"/>
    </source>
</evidence>
<dbReference type="InterPro" id="IPR044810">
    <property type="entry name" value="WRKY_plant"/>
</dbReference>
<feature type="domain" description="WRKY" evidence="7">
    <location>
        <begin position="170"/>
        <end position="232"/>
    </location>
</feature>
<evidence type="ECO:0000313" key="8">
    <source>
        <dbReference type="EMBL" id="KAK4277715.1"/>
    </source>
</evidence>
<dbReference type="GO" id="GO:0003700">
    <property type="term" value="F:DNA-binding transcription factor activity"/>
    <property type="evidence" value="ECO:0007669"/>
    <property type="project" value="InterPro"/>
</dbReference>
<comment type="caution">
    <text evidence="8">The sequence shown here is derived from an EMBL/GenBank/DDBJ whole genome shotgun (WGS) entry which is preliminary data.</text>
</comment>
<evidence type="ECO:0000256" key="1">
    <source>
        <dbReference type="ARBA" id="ARBA00004123"/>
    </source>
</evidence>
<dbReference type="PANTHER" id="PTHR32096:SF146">
    <property type="entry name" value="WRKY TRANSCRIPTION FACTOR 19-RELATED"/>
    <property type="match status" value="1"/>
</dbReference>
<feature type="compositionally biased region" description="Polar residues" evidence="6">
    <location>
        <begin position="99"/>
        <end position="114"/>
    </location>
</feature>
<feature type="region of interest" description="Disordered" evidence="6">
    <location>
        <begin position="283"/>
        <end position="305"/>
    </location>
</feature>
<dbReference type="Proteomes" id="UP001293593">
    <property type="component" value="Unassembled WGS sequence"/>
</dbReference>
<keyword evidence="5" id="KW-0539">Nucleus</keyword>
<reference evidence="8" key="1">
    <citation type="submission" date="2023-10" db="EMBL/GenBank/DDBJ databases">
        <title>Chromosome-level genome of the transformable northern wattle, Acacia crassicarpa.</title>
        <authorList>
            <person name="Massaro I."/>
            <person name="Sinha N.R."/>
            <person name="Poethig S."/>
            <person name="Leichty A.R."/>
        </authorList>
    </citation>
    <scope>NUCLEOTIDE SEQUENCE</scope>
    <source>
        <strain evidence="8">Acra3RX</strain>
        <tissue evidence="8">Leaf</tissue>
    </source>
</reference>
<dbReference type="SUPFAM" id="SSF118290">
    <property type="entry name" value="WRKY DNA-binding domain"/>
    <property type="match status" value="1"/>
</dbReference>
<evidence type="ECO:0000256" key="4">
    <source>
        <dbReference type="ARBA" id="ARBA00023163"/>
    </source>
</evidence>
<dbReference type="SMART" id="SM00774">
    <property type="entry name" value="WRKY"/>
    <property type="match status" value="1"/>
</dbReference>
<dbReference type="PROSITE" id="PS50811">
    <property type="entry name" value="WRKY"/>
    <property type="match status" value="1"/>
</dbReference>
<organism evidence="8 9">
    <name type="scientific">Acacia crassicarpa</name>
    <name type="common">northern wattle</name>
    <dbReference type="NCBI Taxonomy" id="499986"/>
    <lineage>
        <taxon>Eukaryota</taxon>
        <taxon>Viridiplantae</taxon>
        <taxon>Streptophyta</taxon>
        <taxon>Embryophyta</taxon>
        <taxon>Tracheophyta</taxon>
        <taxon>Spermatophyta</taxon>
        <taxon>Magnoliopsida</taxon>
        <taxon>eudicotyledons</taxon>
        <taxon>Gunneridae</taxon>
        <taxon>Pentapetalae</taxon>
        <taxon>rosids</taxon>
        <taxon>fabids</taxon>
        <taxon>Fabales</taxon>
        <taxon>Fabaceae</taxon>
        <taxon>Caesalpinioideae</taxon>
        <taxon>mimosoid clade</taxon>
        <taxon>Acacieae</taxon>
        <taxon>Acacia</taxon>
    </lineage>
</organism>
<gene>
    <name evidence="8" type="ORF">QN277_015669</name>
</gene>
<accession>A0AAE1KMA5</accession>
<dbReference type="GO" id="GO:0000976">
    <property type="term" value="F:transcription cis-regulatory region binding"/>
    <property type="evidence" value="ECO:0007669"/>
    <property type="project" value="TreeGrafter"/>
</dbReference>
<protein>
    <recommendedName>
        <fullName evidence="7">WRKY domain-containing protein</fullName>
    </recommendedName>
</protein>
<keyword evidence="2" id="KW-0805">Transcription regulation</keyword>
<dbReference type="AlphaFoldDB" id="A0AAE1KMA5"/>
<dbReference type="Gene3D" id="2.20.25.80">
    <property type="entry name" value="WRKY domain"/>
    <property type="match status" value="1"/>
</dbReference>
<sequence length="348" mass="37617">MDDDVTRLIQRACELARNLESNLHHISESTESAVRWIDEIVMILNAVKGKLLPAPVVSQPREDEANKQEITQQQHQLHQVMASSLLPQWLSGGHHSQLAPMSQLQAPTRRTTSAPHLMGASRDVDPSAEADVEASPSPRRRKSSIRKDEGEKRTIMVQAAQFGNTDVPPEDGYTWRKYGQKEILGSNFPRSYFRCTHQKLYQCPAKKQVQRLDNNPNIFAVTYRGSHTCHMSSTAPSSSVPPQLMIPQAQSHATSSQLSPPSSSIHCWLSPVHLGLLTGGSSGGVNPAGAESGGGSAGPSTSRFGGADYPVADMADAMFNSGSSSGNSMESLFAFADDKGEAGDNKKS</sequence>
<evidence type="ECO:0000256" key="2">
    <source>
        <dbReference type="ARBA" id="ARBA00023015"/>
    </source>
</evidence>
<dbReference type="GO" id="GO:0005634">
    <property type="term" value="C:nucleus"/>
    <property type="evidence" value="ECO:0007669"/>
    <property type="project" value="UniProtKB-SubCell"/>
</dbReference>
<evidence type="ECO:0000256" key="5">
    <source>
        <dbReference type="ARBA" id="ARBA00023242"/>
    </source>
</evidence>
<evidence type="ECO:0000256" key="6">
    <source>
        <dbReference type="SAM" id="MobiDB-lite"/>
    </source>
</evidence>
<keyword evidence="3" id="KW-0238">DNA-binding</keyword>
<proteinExistence type="predicted"/>
<dbReference type="InterPro" id="IPR036576">
    <property type="entry name" value="WRKY_dom_sf"/>
</dbReference>
<dbReference type="PANTHER" id="PTHR32096">
    <property type="entry name" value="WRKY TRANSCRIPTION FACTOR 30-RELATED-RELATED"/>
    <property type="match status" value="1"/>
</dbReference>
<keyword evidence="4" id="KW-0804">Transcription</keyword>
<evidence type="ECO:0000259" key="7">
    <source>
        <dbReference type="PROSITE" id="PS50811"/>
    </source>
</evidence>